<dbReference type="Gene3D" id="3.30.565.10">
    <property type="entry name" value="Histidine kinase-like ATPase, C-terminal domain"/>
    <property type="match status" value="1"/>
</dbReference>
<evidence type="ECO:0000256" key="4">
    <source>
        <dbReference type="ARBA" id="ARBA00022553"/>
    </source>
</evidence>
<comment type="caution">
    <text evidence="11">The sequence shown here is derived from an EMBL/GenBank/DDBJ whole genome shotgun (WGS) entry which is preliminary data.</text>
</comment>
<protein>
    <recommendedName>
        <fullName evidence="3">histidine kinase</fullName>
        <ecNumber evidence="3">2.7.13.3</ecNumber>
    </recommendedName>
</protein>
<organism evidence="11 12">
    <name type="scientific">Eisenbergiella tayi</name>
    <dbReference type="NCBI Taxonomy" id="1432052"/>
    <lineage>
        <taxon>Bacteria</taxon>
        <taxon>Bacillati</taxon>
        <taxon>Bacillota</taxon>
        <taxon>Clostridia</taxon>
        <taxon>Lachnospirales</taxon>
        <taxon>Lachnospiraceae</taxon>
        <taxon>Eisenbergiella</taxon>
    </lineage>
</organism>
<dbReference type="PRINTS" id="PR00344">
    <property type="entry name" value="BCTRLSENSOR"/>
</dbReference>
<dbReference type="SUPFAM" id="SSF55874">
    <property type="entry name" value="ATPase domain of HSP90 chaperone/DNA topoisomerase II/histidine kinase"/>
    <property type="match status" value="1"/>
</dbReference>
<reference evidence="11 12" key="1">
    <citation type="submission" date="2016-07" db="EMBL/GenBank/DDBJ databases">
        <title>Characterization of isolates of Eisenbergiella tayi derived from blood cultures, using whole genome sequencing.</title>
        <authorList>
            <person name="Burdz T."/>
            <person name="Wiebe D."/>
            <person name="Huynh C."/>
            <person name="Bernard K."/>
        </authorList>
    </citation>
    <scope>NUCLEOTIDE SEQUENCE [LARGE SCALE GENOMIC DNA]</scope>
    <source>
        <strain evidence="11 12">NML 120489</strain>
    </source>
</reference>
<dbReference type="Pfam" id="PF00512">
    <property type="entry name" value="HisKA"/>
    <property type="match status" value="1"/>
</dbReference>
<dbReference type="Proteomes" id="UP000095003">
    <property type="component" value="Unassembled WGS sequence"/>
</dbReference>
<keyword evidence="6" id="KW-0418">Kinase</keyword>
<dbReference type="GO" id="GO:0016036">
    <property type="term" value="P:cellular response to phosphate starvation"/>
    <property type="evidence" value="ECO:0007669"/>
    <property type="project" value="TreeGrafter"/>
</dbReference>
<gene>
    <name evidence="11" type="primary">phoR_3</name>
    <name evidence="11" type="ORF">BEH84_00651</name>
</gene>
<evidence type="ECO:0000256" key="9">
    <source>
        <dbReference type="SAM" id="Phobius"/>
    </source>
</evidence>
<name>A0A1E3AXM6_9FIRM</name>
<keyword evidence="5 11" id="KW-0808">Transferase</keyword>
<dbReference type="CDD" id="cd00082">
    <property type="entry name" value="HisKA"/>
    <property type="match status" value="1"/>
</dbReference>
<evidence type="ECO:0000256" key="1">
    <source>
        <dbReference type="ARBA" id="ARBA00000085"/>
    </source>
</evidence>
<evidence type="ECO:0000256" key="6">
    <source>
        <dbReference type="ARBA" id="ARBA00022777"/>
    </source>
</evidence>
<dbReference type="InterPro" id="IPR050351">
    <property type="entry name" value="BphY/WalK/GraS-like"/>
</dbReference>
<dbReference type="PANTHER" id="PTHR45453">
    <property type="entry name" value="PHOSPHATE REGULON SENSOR PROTEIN PHOR"/>
    <property type="match status" value="1"/>
</dbReference>
<evidence type="ECO:0000256" key="3">
    <source>
        <dbReference type="ARBA" id="ARBA00012438"/>
    </source>
</evidence>
<evidence type="ECO:0000313" key="12">
    <source>
        <dbReference type="Proteomes" id="UP000095003"/>
    </source>
</evidence>
<dbReference type="PANTHER" id="PTHR45453:SF1">
    <property type="entry name" value="PHOSPHATE REGULON SENSOR PROTEIN PHOR"/>
    <property type="match status" value="1"/>
</dbReference>
<dbReference type="Pfam" id="PF02518">
    <property type="entry name" value="HATPase_c"/>
    <property type="match status" value="1"/>
</dbReference>
<dbReference type="InterPro" id="IPR004358">
    <property type="entry name" value="Sig_transdc_His_kin-like_C"/>
</dbReference>
<dbReference type="InterPro" id="IPR005467">
    <property type="entry name" value="His_kinase_dom"/>
</dbReference>
<keyword evidence="9" id="KW-1133">Transmembrane helix</keyword>
<evidence type="ECO:0000256" key="2">
    <source>
        <dbReference type="ARBA" id="ARBA00004370"/>
    </source>
</evidence>
<evidence type="ECO:0000313" key="11">
    <source>
        <dbReference type="EMBL" id="ODM12936.1"/>
    </source>
</evidence>
<dbReference type="PROSITE" id="PS50109">
    <property type="entry name" value="HIS_KIN"/>
    <property type="match status" value="1"/>
</dbReference>
<dbReference type="InterPro" id="IPR036097">
    <property type="entry name" value="HisK_dim/P_sf"/>
</dbReference>
<dbReference type="InterPro" id="IPR036890">
    <property type="entry name" value="HATPase_C_sf"/>
</dbReference>
<dbReference type="GO" id="GO:0004721">
    <property type="term" value="F:phosphoprotein phosphatase activity"/>
    <property type="evidence" value="ECO:0007669"/>
    <property type="project" value="TreeGrafter"/>
</dbReference>
<keyword evidence="7" id="KW-0902">Two-component regulatory system</keyword>
<comment type="catalytic activity">
    <reaction evidence="1">
        <text>ATP + protein L-histidine = ADP + protein N-phospho-L-histidine.</text>
        <dbReference type="EC" id="2.7.13.3"/>
    </reaction>
</comment>
<dbReference type="SMART" id="SM00387">
    <property type="entry name" value="HATPase_c"/>
    <property type="match status" value="1"/>
</dbReference>
<keyword evidence="9" id="KW-0812">Transmembrane</keyword>
<keyword evidence="4" id="KW-0597">Phosphoprotein</keyword>
<dbReference type="GO" id="GO:0005886">
    <property type="term" value="C:plasma membrane"/>
    <property type="evidence" value="ECO:0007669"/>
    <property type="project" value="TreeGrafter"/>
</dbReference>
<dbReference type="InterPro" id="IPR003661">
    <property type="entry name" value="HisK_dim/P_dom"/>
</dbReference>
<proteinExistence type="predicted"/>
<evidence type="ECO:0000256" key="7">
    <source>
        <dbReference type="ARBA" id="ARBA00023012"/>
    </source>
</evidence>
<dbReference type="SUPFAM" id="SSF47384">
    <property type="entry name" value="Homodimeric domain of signal transducing histidine kinase"/>
    <property type="match status" value="1"/>
</dbReference>
<dbReference type="EC" id="2.7.13.3" evidence="3"/>
<dbReference type="Gene3D" id="1.10.287.130">
    <property type="match status" value="1"/>
</dbReference>
<dbReference type="EMBL" id="MCGI01000001">
    <property type="protein sequence ID" value="ODM12936.1"/>
    <property type="molecule type" value="Genomic_DNA"/>
</dbReference>
<feature type="region of interest" description="Disordered" evidence="8">
    <location>
        <begin position="1"/>
        <end position="22"/>
    </location>
</feature>
<accession>A0A1E3AXM6</accession>
<comment type="subcellular location">
    <subcellularLocation>
        <location evidence="2">Membrane</location>
    </subcellularLocation>
</comment>
<dbReference type="SMART" id="SM00388">
    <property type="entry name" value="HisKA"/>
    <property type="match status" value="1"/>
</dbReference>
<sequence length="397" mass="44211">MQKAGGVTAETGGKGKDGRNMQGQISQGKMLQRQILPERRSFFRKRGRTIIGTGMLLAAIAAVGGFFAVTGEIGALAAGGSVLVLAAVWTAVMYFLEKKELEGFMADVGRLLDTMEGIWNQEEEICPVEKFREITGLEEETLLSRLGGRFCRLYEMMDNARTNTQEDRKKLQSLVSDISHQVRTPVTNLKMIEAALTEPAGDQEMTAEKRREFLEAMNSQVEKLNFLMQALVKTSRLENGLITLHKQKGLLYETLAKALGGILFSTEAKKIEVEAICPEELQLPHDKKWTAEAIFNLLDNAVKYTPSGGKIRVEAVPQEMYTRIDVSDTGKGIREEHQAAVFRRFYREEEVAGIPGLGIGLYLTREIISQQGGYIRLTSSEGEGSVFSVYLLNKEFR</sequence>
<evidence type="ECO:0000256" key="8">
    <source>
        <dbReference type="SAM" id="MobiDB-lite"/>
    </source>
</evidence>
<evidence type="ECO:0000259" key="10">
    <source>
        <dbReference type="PROSITE" id="PS50109"/>
    </source>
</evidence>
<feature type="transmembrane region" description="Helical" evidence="9">
    <location>
        <begin position="49"/>
        <end position="69"/>
    </location>
</feature>
<dbReference type="InterPro" id="IPR003594">
    <property type="entry name" value="HATPase_dom"/>
</dbReference>
<dbReference type="AlphaFoldDB" id="A0A1E3AXM6"/>
<feature type="domain" description="Histidine kinase" evidence="10">
    <location>
        <begin position="177"/>
        <end position="395"/>
    </location>
</feature>
<feature type="transmembrane region" description="Helical" evidence="9">
    <location>
        <begin position="75"/>
        <end position="96"/>
    </location>
</feature>
<dbReference type="GO" id="GO:0000155">
    <property type="term" value="F:phosphorelay sensor kinase activity"/>
    <property type="evidence" value="ECO:0007669"/>
    <property type="project" value="InterPro"/>
</dbReference>
<evidence type="ECO:0000256" key="5">
    <source>
        <dbReference type="ARBA" id="ARBA00022679"/>
    </source>
</evidence>
<keyword evidence="9" id="KW-0472">Membrane</keyword>